<reference evidence="1" key="1">
    <citation type="journal article" date="2021" name="Proc. Natl. Acad. Sci. U.S.A.">
        <title>A Catalog of Tens of Thousands of Viruses from Human Metagenomes Reveals Hidden Associations with Chronic Diseases.</title>
        <authorList>
            <person name="Tisza M.J."/>
            <person name="Buck C.B."/>
        </authorList>
    </citation>
    <scope>NUCLEOTIDE SEQUENCE</scope>
    <source>
        <strain evidence="1">CtfJJ5</strain>
    </source>
</reference>
<sequence length="36" mass="4242">MSRKARPDAQINIKILNFTLMARNTKPDYKSDMFEP</sequence>
<evidence type="ECO:0000313" key="1">
    <source>
        <dbReference type="EMBL" id="DAD87935.1"/>
    </source>
</evidence>
<name>A0A8S5N0P7_9VIRU</name>
<proteinExistence type="predicted"/>
<protein>
    <submittedName>
        <fullName evidence="1">Uncharacterized protein</fullName>
    </submittedName>
</protein>
<accession>A0A8S5N0P7</accession>
<dbReference type="EMBL" id="BK015031">
    <property type="protein sequence ID" value="DAD87935.1"/>
    <property type="molecule type" value="Genomic_DNA"/>
</dbReference>
<organism evidence="1">
    <name type="scientific">Microviridae sp. ctfJJ5</name>
    <dbReference type="NCBI Taxonomy" id="2826739"/>
    <lineage>
        <taxon>Viruses</taxon>
        <taxon>Monodnaviria</taxon>
        <taxon>Sangervirae</taxon>
        <taxon>Phixviricota</taxon>
        <taxon>Malgrandaviricetes</taxon>
        <taxon>Petitvirales</taxon>
        <taxon>Microviridae</taxon>
    </lineage>
</organism>